<dbReference type="Pfam" id="PF00226">
    <property type="entry name" value="DnaJ"/>
    <property type="match status" value="1"/>
</dbReference>
<dbReference type="Proteomes" id="UP000694523">
    <property type="component" value="Unplaced"/>
</dbReference>
<dbReference type="SUPFAM" id="SSF46565">
    <property type="entry name" value="Chaperone J-domain"/>
    <property type="match status" value="1"/>
</dbReference>
<evidence type="ECO:0000259" key="1">
    <source>
        <dbReference type="PROSITE" id="PS50076"/>
    </source>
</evidence>
<dbReference type="AlphaFoldDB" id="A0A8C6WI96"/>
<dbReference type="Ensembl" id="ENSNMLT00000010518.1">
    <property type="protein sequence ID" value="ENSNMLP00000009302.1"/>
    <property type="gene ID" value="ENSNMLG00000006485.1"/>
</dbReference>
<dbReference type="PRINTS" id="PR00625">
    <property type="entry name" value="JDOMAIN"/>
</dbReference>
<dbReference type="PANTHER" id="PTHR44873">
    <property type="entry name" value="DNAJ HOMOLOG SUBFAMILY C MEMBER 30, MITOCHONDRIAL"/>
    <property type="match status" value="1"/>
</dbReference>
<reference evidence="2" key="2">
    <citation type="submission" date="2025-09" db="UniProtKB">
        <authorList>
            <consortium name="Ensembl"/>
        </authorList>
    </citation>
    <scope>IDENTIFICATION</scope>
</reference>
<evidence type="ECO:0000313" key="3">
    <source>
        <dbReference type="Proteomes" id="UP000694523"/>
    </source>
</evidence>
<evidence type="ECO:0000313" key="2">
    <source>
        <dbReference type="Ensembl" id="ENSNMLP00000009302.1"/>
    </source>
</evidence>
<dbReference type="SMART" id="SM00271">
    <property type="entry name" value="DnaJ"/>
    <property type="match status" value="1"/>
</dbReference>
<dbReference type="Gene3D" id="1.10.287.110">
    <property type="entry name" value="DnaJ domain"/>
    <property type="match status" value="1"/>
</dbReference>
<dbReference type="InterPro" id="IPR053025">
    <property type="entry name" value="Mito_ATP_Synthase-Asso"/>
</dbReference>
<dbReference type="PANTHER" id="PTHR44873:SF1">
    <property type="entry name" value="DNAJ HOMOLOG SUBFAMILY C MEMBER 30, MITOCHONDRIAL"/>
    <property type="match status" value="1"/>
</dbReference>
<dbReference type="InterPro" id="IPR036869">
    <property type="entry name" value="J_dom_sf"/>
</dbReference>
<dbReference type="InterPro" id="IPR001623">
    <property type="entry name" value="DnaJ_domain"/>
</dbReference>
<feature type="domain" description="J" evidence="1">
    <location>
        <begin position="113"/>
        <end position="178"/>
    </location>
</feature>
<proteinExistence type="predicted"/>
<keyword evidence="3" id="KW-1185">Reference proteome</keyword>
<sequence length="242" mass="27321">THTVNGSTSTATINLSAHVCLISSFPPEGAVVRDTRKSLFLVMMGEHGGGSCASDIDNQKKRGAYYEAKPMWRVHYGRVTLLKRAQSKHDLFFSRAYGDNGGYREPLYKGKTAYYEILEVSPSATQAQIKTAYYKQSFAYHPDRNAGSDEATLRFSEINEAYTVLGSKALRKKYDRGLLSSSDLIAEAKSSEESARMFDFDQFYKSHYGEQLQRERDLRQRREKIWTVMTEMGSQITGLSAS</sequence>
<protein>
    <submittedName>
        <fullName evidence="2">DnaJ heat shock protein family (Hsp40) member C30</fullName>
    </submittedName>
</protein>
<dbReference type="CDD" id="cd06257">
    <property type="entry name" value="DnaJ"/>
    <property type="match status" value="1"/>
</dbReference>
<accession>A0A8C6WI96</accession>
<reference evidence="2" key="1">
    <citation type="submission" date="2025-08" db="UniProtKB">
        <authorList>
            <consortium name="Ensembl"/>
        </authorList>
    </citation>
    <scope>IDENTIFICATION</scope>
</reference>
<name>A0A8C6WI96_9GOBI</name>
<organism evidence="2 3">
    <name type="scientific">Neogobius melanostomus</name>
    <name type="common">round goby</name>
    <dbReference type="NCBI Taxonomy" id="47308"/>
    <lineage>
        <taxon>Eukaryota</taxon>
        <taxon>Metazoa</taxon>
        <taxon>Chordata</taxon>
        <taxon>Craniata</taxon>
        <taxon>Vertebrata</taxon>
        <taxon>Euteleostomi</taxon>
        <taxon>Actinopterygii</taxon>
        <taxon>Neopterygii</taxon>
        <taxon>Teleostei</taxon>
        <taxon>Neoteleostei</taxon>
        <taxon>Acanthomorphata</taxon>
        <taxon>Gobiaria</taxon>
        <taxon>Gobiiformes</taxon>
        <taxon>Gobioidei</taxon>
        <taxon>Gobiidae</taxon>
        <taxon>Benthophilinae</taxon>
        <taxon>Neogobiini</taxon>
        <taxon>Neogobius</taxon>
    </lineage>
</organism>
<dbReference type="PROSITE" id="PS50076">
    <property type="entry name" value="DNAJ_2"/>
    <property type="match status" value="1"/>
</dbReference>